<proteinExistence type="inferred from homology"/>
<accession>A0A6S7ICW0</accession>
<dbReference type="InterPro" id="IPR037808">
    <property type="entry name" value="C2_Dock-C"/>
</dbReference>
<name>A0A6S7ICW0_PARCT</name>
<dbReference type="EMBL" id="CACRXK020004800">
    <property type="protein sequence ID" value="CAB4004071.1"/>
    <property type="molecule type" value="Genomic_DNA"/>
</dbReference>
<feature type="compositionally biased region" description="Polar residues" evidence="2">
    <location>
        <begin position="331"/>
        <end position="347"/>
    </location>
</feature>
<dbReference type="PANTHER" id="PTHR23317">
    <property type="entry name" value="DEDICATOR OF CYTOKINESIS DOCK"/>
    <property type="match status" value="1"/>
</dbReference>
<dbReference type="CDD" id="cd08696">
    <property type="entry name" value="C2_Dock-C"/>
    <property type="match status" value="1"/>
</dbReference>
<dbReference type="Pfam" id="PF00078">
    <property type="entry name" value="RVT_1"/>
    <property type="match status" value="1"/>
</dbReference>
<evidence type="ECO:0000313" key="3">
    <source>
        <dbReference type="EMBL" id="CAB4004071.1"/>
    </source>
</evidence>
<comment type="similarity">
    <text evidence="1">Belongs to the DOCK family.</text>
</comment>
<dbReference type="InterPro" id="IPR026791">
    <property type="entry name" value="DOCK"/>
</dbReference>
<dbReference type="AlphaFoldDB" id="A0A6S7ICW0"/>
<dbReference type="GO" id="GO:0007264">
    <property type="term" value="P:small GTPase-mediated signal transduction"/>
    <property type="evidence" value="ECO:0007669"/>
    <property type="project" value="InterPro"/>
</dbReference>
<dbReference type="OrthoDB" id="47328at2759"/>
<evidence type="ECO:0000256" key="1">
    <source>
        <dbReference type="PROSITE-ProRule" id="PRU00983"/>
    </source>
</evidence>
<dbReference type="InterPro" id="IPR027007">
    <property type="entry name" value="C2_DOCK-type_domain"/>
</dbReference>
<dbReference type="Pfam" id="PF14429">
    <property type="entry name" value="DOCK-C2"/>
    <property type="match status" value="1"/>
</dbReference>
<evidence type="ECO:0000256" key="2">
    <source>
        <dbReference type="SAM" id="MobiDB-lite"/>
    </source>
</evidence>
<feature type="region of interest" description="Disordered" evidence="2">
    <location>
        <begin position="686"/>
        <end position="705"/>
    </location>
</feature>
<gene>
    <name evidence="3" type="ORF">PACLA_8A056048</name>
</gene>
<dbReference type="Proteomes" id="UP001152795">
    <property type="component" value="Unassembled WGS sequence"/>
</dbReference>
<reference evidence="3" key="1">
    <citation type="submission" date="2020-04" db="EMBL/GenBank/DDBJ databases">
        <authorList>
            <person name="Alioto T."/>
            <person name="Alioto T."/>
            <person name="Gomez Garrido J."/>
        </authorList>
    </citation>
    <scope>NUCLEOTIDE SEQUENCE</scope>
    <source>
        <strain evidence="3">A484AB</strain>
    </source>
</reference>
<dbReference type="GO" id="GO:0005085">
    <property type="term" value="F:guanyl-nucleotide exchange factor activity"/>
    <property type="evidence" value="ECO:0007669"/>
    <property type="project" value="InterPro"/>
</dbReference>
<sequence length="1020" mass="114903">NLLYVYPQIVNFSSRSGHARNIAVKVQFLSGENPKTAPLECIFGKSSCASFSKSAWTSITYHNKVPDFNEEIKLKLPAHLTEQHHLLFTFYHISCSVKKGDDHSPAELPIGYTWLPMLKDGQLVLGEFDLPVCMEQLPASYSMLSPEIQLPSLKWVDGHRGVFNVAVRAVSSVHSRDVYIHRFLKNCHQIENRRLPVSPSRSNDGNLETSLKKSVLDLRQALAEPLVRFLPIILEKLIFLLVRPPVVSGHVVNIGQSAFQSLAKIVERVHELLEDSVDNHGRSSLLLSFVTYVFNAPFALSPATSFGDLYKDERPISMHITRDELLQSKVHSNSNPSLNADSLSPSRSLGRKSEDWDLGQISKFPGNRSSMAESKAGHMRLPLSPPHKKLVHEEIALQWAVATGEIKHMTLAHAWFFFELMVKSMAQYLDSIDKFYFSRSRRFPDQFMDDVRALVAMATSEIIEEFSQDPSLAKDLNSYLSFFFYDILSLMDRGYVLKLIMYYYTEIMAATVQKPGLAELRLNSLRIICSHEHYVTLNLPFKMPLFPSPQISPSPSLASIESSASSMMTSSMPPSMAELSVSFRRQHYLSGLLLSELSLAMDGSDPAIQDQAIDCITDLIKCHDSDTRYDEPSCRARVASLYLPLLGVVIENFSFLHGAPPDDNNGELSLSVANAIATSTLTSRWVPNNDDMGKDYSSQKSQQPSLTPESTRKLLLCFLWIIKNEESGVLKEWWARQPSSIVCRLLDVLDLCVTQFRYKEVQTSETKATAVPSKPDSSTAKARLEEAILAKGAAREMMARHRESRFLLDKVTGLSAAGEAKLRWKKDQTQYKQAKQQERYDRKMFNLVVLIDLKKAFDTVDHQILLNKLELYGIKGQALTLLKSYLTNRNQKCQIKNSFSSERLIKCGVPQGSILGPLFFLLYINDLPHCLNKTKPRLFADDTNLTASANSMTDLETAVNSDLENLRKWLIANKLSLNVAKTEFMLIGSKPMIKNISDSCPNVYIENIQIKQVHECKTLG</sequence>
<dbReference type="PROSITE" id="PS50878">
    <property type="entry name" value="RT_POL"/>
    <property type="match status" value="1"/>
</dbReference>
<comment type="caution">
    <text evidence="3">The sequence shown here is derived from an EMBL/GenBank/DDBJ whole genome shotgun (WGS) entry which is preliminary data.</text>
</comment>
<feature type="compositionally biased region" description="Polar residues" evidence="2">
    <location>
        <begin position="696"/>
        <end position="705"/>
    </location>
</feature>
<dbReference type="PANTHER" id="PTHR23317:SF76">
    <property type="entry name" value="LD20667P"/>
    <property type="match status" value="1"/>
</dbReference>
<evidence type="ECO:0000313" key="4">
    <source>
        <dbReference type="Proteomes" id="UP001152795"/>
    </source>
</evidence>
<protein>
    <submittedName>
        <fullName evidence="3">Uncharacterized protein</fullName>
    </submittedName>
</protein>
<dbReference type="InterPro" id="IPR035892">
    <property type="entry name" value="C2_domain_sf"/>
</dbReference>
<dbReference type="InterPro" id="IPR000477">
    <property type="entry name" value="RT_dom"/>
</dbReference>
<feature type="region of interest" description="Disordered" evidence="2">
    <location>
        <begin position="358"/>
        <end position="377"/>
    </location>
</feature>
<keyword evidence="4" id="KW-1185">Reference proteome</keyword>
<feature type="region of interest" description="Disordered" evidence="2">
    <location>
        <begin position="331"/>
        <end position="353"/>
    </location>
</feature>
<feature type="non-terminal residue" evidence="3">
    <location>
        <position position="1020"/>
    </location>
</feature>
<feature type="non-terminal residue" evidence="3">
    <location>
        <position position="1"/>
    </location>
</feature>
<organism evidence="3 4">
    <name type="scientific">Paramuricea clavata</name>
    <name type="common">Red gorgonian</name>
    <name type="synonym">Violescent sea-whip</name>
    <dbReference type="NCBI Taxonomy" id="317549"/>
    <lineage>
        <taxon>Eukaryota</taxon>
        <taxon>Metazoa</taxon>
        <taxon>Cnidaria</taxon>
        <taxon>Anthozoa</taxon>
        <taxon>Octocorallia</taxon>
        <taxon>Malacalcyonacea</taxon>
        <taxon>Plexauridae</taxon>
        <taxon>Paramuricea</taxon>
    </lineage>
</organism>
<dbReference type="Gene3D" id="2.60.40.150">
    <property type="entry name" value="C2 domain"/>
    <property type="match status" value="1"/>
</dbReference>
<dbReference type="PROSITE" id="PS51650">
    <property type="entry name" value="C2_DOCK"/>
    <property type="match status" value="1"/>
</dbReference>